<dbReference type="FunFam" id="3.20.20.140:FF:000005">
    <property type="entry name" value="TatD family hydrolase"/>
    <property type="match status" value="1"/>
</dbReference>
<feature type="binding site" evidence="4">
    <location>
        <position position="5"/>
    </location>
    <ligand>
        <name>a divalent metal cation</name>
        <dbReference type="ChEBI" id="CHEBI:60240"/>
        <label>1</label>
    </ligand>
</feature>
<dbReference type="OrthoDB" id="9810005at2"/>
<dbReference type="InterPro" id="IPR018228">
    <property type="entry name" value="DNase_TatD-rel_CS"/>
</dbReference>
<dbReference type="Proteomes" id="UP000182692">
    <property type="component" value="Unassembled WGS sequence"/>
</dbReference>
<feature type="binding site" evidence="4">
    <location>
        <position position="93"/>
    </location>
    <ligand>
        <name>a divalent metal cation</name>
        <dbReference type="ChEBI" id="CHEBI:60240"/>
        <label>1</label>
    </ligand>
</feature>
<evidence type="ECO:0000313" key="5">
    <source>
        <dbReference type="EMBL" id="SFP80407.1"/>
    </source>
</evidence>
<dbReference type="GO" id="GO:0016788">
    <property type="term" value="F:hydrolase activity, acting on ester bonds"/>
    <property type="evidence" value="ECO:0007669"/>
    <property type="project" value="InterPro"/>
</dbReference>
<accession>A0A1I5TCK0</accession>
<feature type="binding site" evidence="4">
    <location>
        <position position="202"/>
    </location>
    <ligand>
        <name>a divalent metal cation</name>
        <dbReference type="ChEBI" id="CHEBI:60240"/>
        <label>1</label>
    </ligand>
</feature>
<evidence type="ECO:0000256" key="4">
    <source>
        <dbReference type="PIRSR" id="PIRSR005902-1"/>
    </source>
</evidence>
<proteinExistence type="inferred from homology"/>
<dbReference type="InterPro" id="IPR032466">
    <property type="entry name" value="Metal_Hydrolase"/>
</dbReference>
<sequence>MIDTHCHFDFPPFSDDPAYWVSRSVDAGLTSIIVPSVTADRWPSVQSLSTSHSPLYFAVGLHPVWSSSHKEGDIAALEAFLATSPEKCVAVGECGLDFMIDDANPQAQIDILKQQLTLAETFQLPVILHCRKAHNELLQVLNGFPNVKGVLHAFSGSKEMGLNYIKRGFLLGIGGTITYERANKTRNAILELPLSAMVLETDAPDMPVSGYQGEPNLPERLLLIAEALSGLKGSNVGEVIQATSQNARRLFSLNSEISSFA</sequence>
<evidence type="ECO:0000256" key="2">
    <source>
        <dbReference type="ARBA" id="ARBA00022723"/>
    </source>
</evidence>
<dbReference type="RefSeq" id="WP_017012554.1">
    <property type="nucleotide sequence ID" value="NZ_FOWR01000025.1"/>
</dbReference>
<dbReference type="GeneID" id="35870246"/>
<comment type="similarity">
    <text evidence="1">Belongs to the metallo-dependent hydrolases superfamily. TatD-type hydrolase family.</text>
</comment>
<dbReference type="SUPFAM" id="SSF51556">
    <property type="entry name" value="Metallo-dependent hydrolases"/>
    <property type="match status" value="1"/>
</dbReference>
<evidence type="ECO:0000313" key="6">
    <source>
        <dbReference type="Proteomes" id="UP000182692"/>
    </source>
</evidence>
<feature type="binding site" evidence="4">
    <location>
        <position position="129"/>
    </location>
    <ligand>
        <name>a divalent metal cation</name>
        <dbReference type="ChEBI" id="CHEBI:60240"/>
        <label>2</label>
    </ligand>
</feature>
<dbReference type="PANTHER" id="PTHR46124">
    <property type="entry name" value="D-AMINOACYL-TRNA DEACYLASE"/>
    <property type="match status" value="1"/>
</dbReference>
<dbReference type="PROSITE" id="PS01137">
    <property type="entry name" value="TATD_1"/>
    <property type="match status" value="1"/>
</dbReference>
<keyword evidence="2 4" id="KW-0479">Metal-binding</keyword>
<dbReference type="STRING" id="1121869.SAMN03084138_03159"/>
<gene>
    <name evidence="5" type="ORF">SAMN03084138_03159</name>
</gene>
<dbReference type="GO" id="GO:0046872">
    <property type="term" value="F:metal ion binding"/>
    <property type="evidence" value="ECO:0007669"/>
    <property type="project" value="UniProtKB-KW"/>
</dbReference>
<name>A0A1I5TCK0_9GAMM</name>
<reference evidence="5 6" key="1">
    <citation type="submission" date="2016-10" db="EMBL/GenBank/DDBJ databases">
        <authorList>
            <person name="de Groot N.N."/>
        </authorList>
    </citation>
    <scope>NUCLEOTIDE SEQUENCE [LARGE SCALE GENOMIC DNA]</scope>
    <source>
        <strain evidence="5 6">DSM 15893</strain>
    </source>
</reference>
<dbReference type="PANTHER" id="PTHR46124:SF3">
    <property type="entry name" value="HYDROLASE"/>
    <property type="match status" value="1"/>
</dbReference>
<keyword evidence="3" id="KW-0378">Hydrolase</keyword>
<protein>
    <submittedName>
        <fullName evidence="5">TatD DNase family protein</fullName>
    </submittedName>
</protein>
<evidence type="ECO:0000256" key="1">
    <source>
        <dbReference type="ARBA" id="ARBA00009275"/>
    </source>
</evidence>
<dbReference type="InterPro" id="IPR001130">
    <property type="entry name" value="TatD-like"/>
</dbReference>
<evidence type="ECO:0000256" key="3">
    <source>
        <dbReference type="ARBA" id="ARBA00022801"/>
    </source>
</evidence>
<dbReference type="PIRSF" id="PIRSF005902">
    <property type="entry name" value="DNase_TatD"/>
    <property type="match status" value="1"/>
</dbReference>
<dbReference type="CDD" id="cd01310">
    <property type="entry name" value="TatD_DNAse"/>
    <property type="match status" value="1"/>
</dbReference>
<organism evidence="5 6">
    <name type="scientific">Enterovibrio norvegicus DSM 15893</name>
    <dbReference type="NCBI Taxonomy" id="1121869"/>
    <lineage>
        <taxon>Bacteria</taxon>
        <taxon>Pseudomonadati</taxon>
        <taxon>Pseudomonadota</taxon>
        <taxon>Gammaproteobacteria</taxon>
        <taxon>Vibrionales</taxon>
        <taxon>Vibrionaceae</taxon>
        <taxon>Enterovibrio</taxon>
    </lineage>
</organism>
<dbReference type="Pfam" id="PF01026">
    <property type="entry name" value="TatD_DNase"/>
    <property type="match status" value="1"/>
</dbReference>
<feature type="binding site" evidence="4">
    <location>
        <position position="7"/>
    </location>
    <ligand>
        <name>a divalent metal cation</name>
        <dbReference type="ChEBI" id="CHEBI:60240"/>
        <label>1</label>
    </ligand>
</feature>
<dbReference type="EMBL" id="FOWR01000025">
    <property type="protein sequence ID" value="SFP80407.1"/>
    <property type="molecule type" value="Genomic_DNA"/>
</dbReference>
<dbReference type="Gene3D" id="3.20.20.140">
    <property type="entry name" value="Metal-dependent hydrolases"/>
    <property type="match status" value="1"/>
</dbReference>
<feature type="binding site" evidence="4">
    <location>
        <position position="152"/>
    </location>
    <ligand>
        <name>a divalent metal cation</name>
        <dbReference type="ChEBI" id="CHEBI:60240"/>
        <label>2</label>
    </ligand>
</feature>
<dbReference type="AlphaFoldDB" id="A0A1I5TCK0"/>
<dbReference type="GO" id="GO:0005829">
    <property type="term" value="C:cytosol"/>
    <property type="evidence" value="ECO:0007669"/>
    <property type="project" value="TreeGrafter"/>
</dbReference>